<comment type="subcellular location">
    <subcellularLocation>
        <location evidence="1">Cell membrane</location>
        <topology evidence="1">Multi-pass membrane protein</topology>
    </subcellularLocation>
</comment>
<evidence type="ECO:0000313" key="10">
    <source>
        <dbReference type="Proteomes" id="UP000584824"/>
    </source>
</evidence>
<evidence type="ECO:0000256" key="7">
    <source>
        <dbReference type="ARBA" id="ARBA00023136"/>
    </source>
</evidence>
<dbReference type="PANTHER" id="PTHR30472">
    <property type="entry name" value="FERRIC ENTEROBACTIN TRANSPORT SYSTEM PERMEASE PROTEIN"/>
    <property type="match status" value="1"/>
</dbReference>
<sequence length="354" mass="36917">MVDALSERQPGAIQGAGLVRNTAIFAVLAACLVIALIIGIGAGRFSVAPLRVLELVWHGVVDPSRTLTGMDERIVLLVRAPRVLLAALAGAGLAICGAALQGVFRNPLVSPDILGISQGAAFGGALGIMLGIWGGPLIALVFSTGLAGLALVGFLSRIDGRSETVTVILSGLVVSSMFAAVVSLLQFVADPNTSLPAIVYWLMGSFASATWERFLTALPGLAGGLVLLWSLRFRLNLLSLEEAEARSLGVRTERERWLVFAAIAVIVGSQVAVSGIIGWVGIVIPHAARLVAGHDHRVLLPASALLGGAFMVVIDTLARTVTAAEIPLGVITALVGAPVFAVLLRRHYRERNSE</sequence>
<feature type="transmembrane region" description="Helical" evidence="8">
    <location>
        <begin position="257"/>
        <end position="284"/>
    </location>
</feature>
<evidence type="ECO:0000256" key="3">
    <source>
        <dbReference type="ARBA" id="ARBA00022448"/>
    </source>
</evidence>
<evidence type="ECO:0000256" key="2">
    <source>
        <dbReference type="ARBA" id="ARBA00007935"/>
    </source>
</evidence>
<keyword evidence="3" id="KW-0813">Transport</keyword>
<comment type="similarity">
    <text evidence="2">Belongs to the binding-protein-dependent transport system permease family. FecCD subfamily.</text>
</comment>
<feature type="transmembrane region" description="Helical" evidence="8">
    <location>
        <begin position="83"/>
        <end position="104"/>
    </location>
</feature>
<reference evidence="9 10" key="1">
    <citation type="submission" date="2020-08" db="EMBL/GenBank/DDBJ databases">
        <title>Genomic Encyclopedia of Type Strains, Phase IV (KMG-IV): sequencing the most valuable type-strain genomes for metagenomic binning, comparative biology and taxonomic classification.</title>
        <authorList>
            <person name="Goeker M."/>
        </authorList>
    </citation>
    <scope>NUCLEOTIDE SEQUENCE [LARGE SCALE GENOMIC DNA]</scope>
    <source>
        <strain evidence="9 10">DSM 26385</strain>
    </source>
</reference>
<dbReference type="Gene3D" id="1.10.3470.10">
    <property type="entry name" value="ABC transporter involved in vitamin B12 uptake, BtuC"/>
    <property type="match status" value="1"/>
</dbReference>
<keyword evidence="5 8" id="KW-0812">Transmembrane</keyword>
<dbReference type="InterPro" id="IPR037294">
    <property type="entry name" value="ABC_BtuC-like"/>
</dbReference>
<dbReference type="RefSeq" id="WP_183788824.1">
    <property type="nucleotide sequence ID" value="NZ_JACIDU010000001.1"/>
</dbReference>
<keyword evidence="6 8" id="KW-1133">Transmembrane helix</keyword>
<keyword evidence="7 8" id="KW-0472">Membrane</keyword>
<dbReference type="GO" id="GO:0022857">
    <property type="term" value="F:transmembrane transporter activity"/>
    <property type="evidence" value="ECO:0007669"/>
    <property type="project" value="InterPro"/>
</dbReference>
<gene>
    <name evidence="9" type="ORF">GGQ66_000381</name>
</gene>
<dbReference type="Proteomes" id="UP000584824">
    <property type="component" value="Unassembled WGS sequence"/>
</dbReference>
<dbReference type="GO" id="GO:0005886">
    <property type="term" value="C:plasma membrane"/>
    <property type="evidence" value="ECO:0007669"/>
    <property type="project" value="UniProtKB-SubCell"/>
</dbReference>
<dbReference type="CDD" id="cd06550">
    <property type="entry name" value="TM_ABC_iron-siderophores_like"/>
    <property type="match status" value="1"/>
</dbReference>
<dbReference type="AlphaFoldDB" id="A0A7W6JYF0"/>
<evidence type="ECO:0000256" key="5">
    <source>
        <dbReference type="ARBA" id="ARBA00022692"/>
    </source>
</evidence>
<feature type="transmembrane region" description="Helical" evidence="8">
    <location>
        <begin position="326"/>
        <end position="344"/>
    </location>
</feature>
<evidence type="ECO:0000256" key="4">
    <source>
        <dbReference type="ARBA" id="ARBA00022475"/>
    </source>
</evidence>
<accession>A0A7W6JYF0</accession>
<name>A0A7W6JYF0_9HYPH</name>
<evidence type="ECO:0000256" key="1">
    <source>
        <dbReference type="ARBA" id="ARBA00004651"/>
    </source>
</evidence>
<dbReference type="PANTHER" id="PTHR30472:SF70">
    <property type="entry name" value="MOLYBDATE IMPORT SYSTEM PERMEASE PROTEIN MOLB"/>
    <property type="match status" value="1"/>
</dbReference>
<dbReference type="SUPFAM" id="SSF81345">
    <property type="entry name" value="ABC transporter involved in vitamin B12 uptake, BtuC"/>
    <property type="match status" value="1"/>
</dbReference>
<proteinExistence type="inferred from homology"/>
<evidence type="ECO:0000313" key="9">
    <source>
        <dbReference type="EMBL" id="MBB4101865.1"/>
    </source>
</evidence>
<feature type="transmembrane region" description="Helical" evidence="8">
    <location>
        <begin position="218"/>
        <end position="237"/>
    </location>
</feature>
<organism evidence="9 10">
    <name type="scientific">Allorhizobium borbori</name>
    <dbReference type="NCBI Taxonomy" id="485907"/>
    <lineage>
        <taxon>Bacteria</taxon>
        <taxon>Pseudomonadati</taxon>
        <taxon>Pseudomonadota</taxon>
        <taxon>Alphaproteobacteria</taxon>
        <taxon>Hyphomicrobiales</taxon>
        <taxon>Rhizobiaceae</taxon>
        <taxon>Rhizobium/Agrobacterium group</taxon>
        <taxon>Allorhizobium</taxon>
    </lineage>
</organism>
<dbReference type="Pfam" id="PF01032">
    <property type="entry name" value="FecCD"/>
    <property type="match status" value="1"/>
</dbReference>
<evidence type="ECO:0000256" key="8">
    <source>
        <dbReference type="SAM" id="Phobius"/>
    </source>
</evidence>
<feature type="transmembrane region" description="Helical" evidence="8">
    <location>
        <begin position="23"/>
        <end position="43"/>
    </location>
</feature>
<feature type="transmembrane region" description="Helical" evidence="8">
    <location>
        <begin position="124"/>
        <end position="155"/>
    </location>
</feature>
<keyword evidence="4" id="KW-1003">Cell membrane</keyword>
<keyword evidence="10" id="KW-1185">Reference proteome</keyword>
<feature type="transmembrane region" description="Helical" evidence="8">
    <location>
        <begin position="167"/>
        <end position="188"/>
    </location>
</feature>
<evidence type="ECO:0000256" key="6">
    <source>
        <dbReference type="ARBA" id="ARBA00022989"/>
    </source>
</evidence>
<comment type="caution">
    <text evidence="9">The sequence shown here is derived from an EMBL/GenBank/DDBJ whole genome shotgun (WGS) entry which is preliminary data.</text>
</comment>
<dbReference type="GO" id="GO:0033214">
    <property type="term" value="P:siderophore-iron import into cell"/>
    <property type="evidence" value="ECO:0007669"/>
    <property type="project" value="TreeGrafter"/>
</dbReference>
<dbReference type="FunFam" id="1.10.3470.10:FF:000001">
    <property type="entry name" value="Vitamin B12 ABC transporter permease BtuC"/>
    <property type="match status" value="1"/>
</dbReference>
<dbReference type="EMBL" id="JACIDU010000001">
    <property type="protein sequence ID" value="MBB4101865.1"/>
    <property type="molecule type" value="Genomic_DNA"/>
</dbReference>
<dbReference type="InterPro" id="IPR000522">
    <property type="entry name" value="ABC_transptr_permease_BtuC"/>
</dbReference>
<protein>
    <submittedName>
        <fullName evidence="9">Iron complex transport system permease protein</fullName>
    </submittedName>
</protein>